<dbReference type="HOGENOM" id="CLU_017266_1_1_1"/>
<dbReference type="GO" id="GO:0030145">
    <property type="term" value="F:manganese ion binding"/>
    <property type="evidence" value="ECO:0007669"/>
    <property type="project" value="InterPro"/>
</dbReference>
<proteinExistence type="inferred from homology"/>
<dbReference type="PANTHER" id="PTHR43226:SF4">
    <property type="entry name" value="XAA-PRO AMINOPEPTIDASE 3"/>
    <property type="match status" value="1"/>
</dbReference>
<dbReference type="GO" id="GO:0006508">
    <property type="term" value="P:proteolysis"/>
    <property type="evidence" value="ECO:0007669"/>
    <property type="project" value="TreeGrafter"/>
</dbReference>
<feature type="domain" description="Aminopeptidase P N-terminal" evidence="7">
    <location>
        <begin position="47"/>
        <end position="185"/>
    </location>
</feature>
<dbReference type="PANTHER" id="PTHR43226">
    <property type="entry name" value="XAA-PRO AMINOPEPTIDASE 3"/>
    <property type="match status" value="1"/>
</dbReference>
<sequence>MKSQFALTLRRFISTRSRLFTTYTTGQPTYETRPHIITQPGDLTPGISAMEYYQRRLKLSTHLPSKSLAIIIGNTTQFSSGSVFYDFQQDNDLYYLTGWLEPDSIVVIEKRGDNGADDVVLHMLVPPKNPRKELWEGPKSGLEGAYNIFNADMVEDISQAPSYLKQLIKQNDYIYWDKKFSSKQNDGLRQFFNFSSNNHHSQDINGIIENSKKSIQKLSPIIAKLRAIKSEAEIGVMKRSCEISSTAINRAMATVGSDEPIDSENTLARYLEYQFVKGGCEKQAYIPVVASGSNALCLHYTRNDDLIKRNELVFIDAGGKLGGYCADISRAWPNSTKGFSDAQRDIYEVVLATNKKCITLCSESLGYSFHDIHEVSVNTLKHELKNLPGFGDVTVSDISRIYYPHYVGHNVGLDLHDIPSVSNRSPLKQNQVITIEPGLYIPHDGPKHYRGIGLRIEDNVVVGKTHRDILNLTSSCKKEVSDVEALVRGCLT</sequence>
<keyword evidence="4 9" id="KW-0378">Hydrolase</keyword>
<keyword evidence="10" id="KW-1185">Reference proteome</keyword>
<dbReference type="InterPro" id="IPR036005">
    <property type="entry name" value="Creatinase/aminopeptidase-like"/>
</dbReference>
<dbReference type="SUPFAM" id="SSF55920">
    <property type="entry name" value="Creatinase/aminopeptidase"/>
    <property type="match status" value="1"/>
</dbReference>
<evidence type="ECO:0000256" key="1">
    <source>
        <dbReference type="ARBA" id="ARBA00001936"/>
    </source>
</evidence>
<dbReference type="Pfam" id="PF00557">
    <property type="entry name" value="Peptidase_M24"/>
    <property type="match status" value="1"/>
</dbReference>
<dbReference type="Proteomes" id="UP000002605">
    <property type="component" value="Chromosome 3"/>
</dbReference>
<dbReference type="EMBL" id="FM992690">
    <property type="protein sequence ID" value="CAX42870.1"/>
    <property type="molecule type" value="Genomic_DNA"/>
</dbReference>
<dbReference type="CGD" id="CAL0000168737">
    <property type="gene designation" value="Cd36_83570"/>
</dbReference>
<comment type="cofactor">
    <cofactor evidence="1">
        <name>Mn(2+)</name>
        <dbReference type="ChEBI" id="CHEBI:29035"/>
    </cofactor>
</comment>
<evidence type="ECO:0000256" key="6">
    <source>
        <dbReference type="RuleBase" id="RU000590"/>
    </source>
</evidence>
<dbReference type="InterPro" id="IPR000994">
    <property type="entry name" value="Pept_M24"/>
</dbReference>
<reference evidence="9 10" key="1">
    <citation type="journal article" date="2009" name="Genome Res.">
        <title>Comparative genomics of the fungal pathogens Candida dubliniensis and Candida albicans.</title>
        <authorList>
            <person name="Jackson A.P."/>
            <person name="Gamble J.A."/>
            <person name="Yeomans T."/>
            <person name="Moran G.P."/>
            <person name="Saunders D."/>
            <person name="Harris D."/>
            <person name="Aslett M."/>
            <person name="Barrell J.F."/>
            <person name="Butler G."/>
            <person name="Citiulo F."/>
            <person name="Coleman D.C."/>
            <person name="de Groot P.W.J."/>
            <person name="Goodwin T.J."/>
            <person name="Quail M.A."/>
            <person name="McQuillan J."/>
            <person name="Munro C.A."/>
            <person name="Pain A."/>
            <person name="Poulter R.T."/>
            <person name="Rajandream M.A."/>
            <person name="Renauld H."/>
            <person name="Spiering M.J."/>
            <person name="Tivey A."/>
            <person name="Gow N.A.R."/>
            <person name="Barrell B."/>
            <person name="Sullivan D.J."/>
            <person name="Berriman M."/>
        </authorList>
    </citation>
    <scope>NUCLEOTIDE SEQUENCE [LARGE SCALE GENOMIC DNA]</scope>
    <source>
        <strain evidence="10">CD36 / ATCC MYA-646 / CBS 7987 / NCPF 3949 / NRRL Y-17841</strain>
    </source>
</reference>
<dbReference type="EC" id="3.4.-.-" evidence="9"/>
<protein>
    <submittedName>
        <fullName evidence="9">Uncharacterized peptidase, putative</fullName>
        <ecNumber evidence="9">3.4.-.-</ecNumber>
    </submittedName>
</protein>
<evidence type="ECO:0000256" key="2">
    <source>
        <dbReference type="ARBA" id="ARBA00008766"/>
    </source>
</evidence>
<keyword evidence="3 6" id="KW-0479">Metal-binding</keyword>
<evidence type="ECO:0000256" key="5">
    <source>
        <dbReference type="ARBA" id="ARBA00023211"/>
    </source>
</evidence>
<dbReference type="InterPro" id="IPR001131">
    <property type="entry name" value="Peptidase_M24B_aminopep-P_CS"/>
</dbReference>
<dbReference type="InterPro" id="IPR029149">
    <property type="entry name" value="Creatin/AminoP/Spt16_N"/>
</dbReference>
<name>B9WDW3_CANDC</name>
<dbReference type="Gene3D" id="3.40.350.10">
    <property type="entry name" value="Creatinase/prolidase N-terminal domain"/>
    <property type="match status" value="1"/>
</dbReference>
<comment type="similarity">
    <text evidence="2 6">Belongs to the peptidase M24B family.</text>
</comment>
<dbReference type="GO" id="GO:0005739">
    <property type="term" value="C:mitochondrion"/>
    <property type="evidence" value="ECO:0007669"/>
    <property type="project" value="TreeGrafter"/>
</dbReference>
<dbReference type="AlphaFoldDB" id="B9WDW3"/>
<dbReference type="KEGG" id="cdu:CD36_83570"/>
<organism evidence="9 10">
    <name type="scientific">Candida dubliniensis (strain CD36 / ATCC MYA-646 / CBS 7987 / NCPF 3949 / NRRL Y-17841)</name>
    <name type="common">Yeast</name>
    <dbReference type="NCBI Taxonomy" id="573826"/>
    <lineage>
        <taxon>Eukaryota</taxon>
        <taxon>Fungi</taxon>
        <taxon>Dikarya</taxon>
        <taxon>Ascomycota</taxon>
        <taxon>Saccharomycotina</taxon>
        <taxon>Pichiomycetes</taxon>
        <taxon>Debaryomycetaceae</taxon>
        <taxon>Candida/Lodderomyces clade</taxon>
        <taxon>Candida</taxon>
    </lineage>
</organism>
<evidence type="ECO:0000313" key="8">
    <source>
        <dbReference type="CGD" id="CAL0000168737"/>
    </source>
</evidence>
<dbReference type="Pfam" id="PF05195">
    <property type="entry name" value="AMP_N"/>
    <property type="match status" value="1"/>
</dbReference>
<dbReference type="GeneID" id="8047279"/>
<dbReference type="Gene3D" id="3.90.230.10">
    <property type="entry name" value="Creatinase/methionine aminopeptidase superfamily"/>
    <property type="match status" value="1"/>
</dbReference>
<dbReference type="SMART" id="SM01011">
    <property type="entry name" value="AMP_N"/>
    <property type="match status" value="1"/>
</dbReference>
<dbReference type="OrthoDB" id="4215474at2759"/>
<evidence type="ECO:0000256" key="3">
    <source>
        <dbReference type="ARBA" id="ARBA00022723"/>
    </source>
</evidence>
<dbReference type="VEuPathDB" id="FungiDB:CD36_83570"/>
<dbReference type="InterPro" id="IPR007865">
    <property type="entry name" value="Aminopep_P_N"/>
</dbReference>
<dbReference type="GO" id="GO:0070006">
    <property type="term" value="F:metalloaminopeptidase activity"/>
    <property type="evidence" value="ECO:0007669"/>
    <property type="project" value="InterPro"/>
</dbReference>
<gene>
    <name evidence="8" type="ordered locus">Cd36_83570</name>
    <name evidence="9" type="ORF">CD36_83570</name>
</gene>
<dbReference type="eggNOG" id="KOG2414">
    <property type="taxonomic scope" value="Eukaryota"/>
</dbReference>
<evidence type="ECO:0000256" key="4">
    <source>
        <dbReference type="ARBA" id="ARBA00022801"/>
    </source>
</evidence>
<dbReference type="InterPro" id="IPR052433">
    <property type="entry name" value="X-Pro_dipept-like"/>
</dbReference>
<dbReference type="SUPFAM" id="SSF53092">
    <property type="entry name" value="Creatinase/prolidase N-terminal domain"/>
    <property type="match status" value="1"/>
</dbReference>
<evidence type="ECO:0000313" key="10">
    <source>
        <dbReference type="Proteomes" id="UP000002605"/>
    </source>
</evidence>
<evidence type="ECO:0000313" key="9">
    <source>
        <dbReference type="EMBL" id="CAX42870.1"/>
    </source>
</evidence>
<accession>B9WDW3</accession>
<dbReference type="PROSITE" id="PS00491">
    <property type="entry name" value="PROLINE_PEPTIDASE"/>
    <property type="match status" value="1"/>
</dbReference>
<keyword evidence="5" id="KW-0464">Manganese</keyword>
<evidence type="ECO:0000259" key="7">
    <source>
        <dbReference type="SMART" id="SM01011"/>
    </source>
</evidence>
<dbReference type="RefSeq" id="XP_002419280.1">
    <property type="nucleotide sequence ID" value="XM_002419235.1"/>
</dbReference>